<proteinExistence type="predicted"/>
<dbReference type="HOGENOM" id="CLU_098502_0_0_1"/>
<keyword evidence="1" id="KW-1133">Transmembrane helix</keyword>
<keyword evidence="1" id="KW-0812">Transmembrane</keyword>
<feature type="transmembrane region" description="Helical" evidence="1">
    <location>
        <begin position="55"/>
        <end position="72"/>
    </location>
</feature>
<gene>
    <name evidence="2" type="ORF">NAPIS_ORF00193</name>
</gene>
<dbReference type="OrthoDB" id="2192887at2759"/>
<dbReference type="AlphaFoldDB" id="T0MGH3"/>
<keyword evidence="1" id="KW-0472">Membrane</keyword>
<dbReference type="EMBL" id="KE646947">
    <property type="protein sequence ID" value="EQB62231.1"/>
    <property type="molecule type" value="Genomic_DNA"/>
</dbReference>
<evidence type="ECO:0000313" key="2">
    <source>
        <dbReference type="EMBL" id="EQB62231.1"/>
    </source>
</evidence>
<feature type="transmembrane region" description="Helical" evidence="1">
    <location>
        <begin position="84"/>
        <end position="103"/>
    </location>
</feature>
<feature type="transmembrane region" description="Helical" evidence="1">
    <location>
        <begin position="156"/>
        <end position="179"/>
    </location>
</feature>
<reference evidence="2 3" key="1">
    <citation type="journal article" date="2013" name="BMC Genomics">
        <title>Genome sequencing and comparative genomics of honey bee microsporidia, Nosema apis reveal novel insights into host-parasite interactions.</title>
        <authorList>
            <person name="Chen Yp."/>
            <person name="Pettis J.S."/>
            <person name="Zhao Y."/>
            <person name="Liu X."/>
            <person name="Tallon L.J."/>
            <person name="Sadzewicz L.D."/>
            <person name="Li R."/>
            <person name="Zheng H."/>
            <person name="Huang S."/>
            <person name="Zhang X."/>
            <person name="Hamilton M.C."/>
            <person name="Pernal S.F."/>
            <person name="Melathopoulos A.P."/>
            <person name="Yan X."/>
            <person name="Evans J.D."/>
        </authorList>
    </citation>
    <scope>NUCLEOTIDE SEQUENCE [LARGE SCALE GENOMIC DNA]</scope>
    <source>
        <strain evidence="2 3">BRL 01</strain>
    </source>
</reference>
<evidence type="ECO:0000256" key="1">
    <source>
        <dbReference type="SAM" id="Phobius"/>
    </source>
</evidence>
<accession>T0MGH3</accession>
<feature type="transmembrane region" description="Helical" evidence="1">
    <location>
        <begin position="12"/>
        <end position="35"/>
    </location>
</feature>
<organism evidence="2 3">
    <name type="scientific">Vairimorpha apis BRL 01</name>
    <dbReference type="NCBI Taxonomy" id="1037528"/>
    <lineage>
        <taxon>Eukaryota</taxon>
        <taxon>Fungi</taxon>
        <taxon>Fungi incertae sedis</taxon>
        <taxon>Microsporidia</taxon>
        <taxon>Nosematidae</taxon>
        <taxon>Vairimorpha</taxon>
    </lineage>
</organism>
<sequence>MTTTAYKNIRALCQLISVLLIVINIPLPFILLLNVDFINIEQDILKMGRSSITSLYKIMIISNITLGMFASCCVNSKIKIYMKFYLVFAMIYLIINASLILFVKKRYFYSLNNMFITKSNDLISFRFILENALCCSMADDSCRSALIIYSAPLIKYFLLVSCASFVLHILHFVFIKIAVKMSIEKPQAKIPKFVNVTRAGMDTVSLRQKRIIEVDENLMKNKSITVGEDMNNSENFSVSITNK</sequence>
<protein>
    <submittedName>
        <fullName evidence="2">Uncharacterized protein</fullName>
    </submittedName>
</protein>
<dbReference type="VEuPathDB" id="MicrosporidiaDB:NAPIS_ORF00193"/>
<evidence type="ECO:0000313" key="3">
    <source>
        <dbReference type="Proteomes" id="UP000053780"/>
    </source>
</evidence>
<dbReference type="Proteomes" id="UP000053780">
    <property type="component" value="Unassembled WGS sequence"/>
</dbReference>
<name>T0MGH3_9MICR</name>
<keyword evidence="3" id="KW-1185">Reference proteome</keyword>